<accession>A0A9N8D8Y2</accession>
<proteinExistence type="predicted"/>
<feature type="compositionally biased region" description="Polar residues" evidence="7">
    <location>
        <begin position="310"/>
        <end position="324"/>
    </location>
</feature>
<keyword evidence="6 8" id="KW-0472">Membrane</keyword>
<evidence type="ECO:0000256" key="6">
    <source>
        <dbReference type="ARBA" id="ARBA00023136"/>
    </source>
</evidence>
<evidence type="ECO:0000256" key="3">
    <source>
        <dbReference type="ARBA" id="ARBA00022614"/>
    </source>
</evidence>
<dbReference type="EMBL" id="CAICTM010000041">
    <property type="protein sequence ID" value="CAB9498603.1"/>
    <property type="molecule type" value="Genomic_DNA"/>
</dbReference>
<evidence type="ECO:0000256" key="8">
    <source>
        <dbReference type="SAM" id="Phobius"/>
    </source>
</evidence>
<dbReference type="Pfam" id="PF00560">
    <property type="entry name" value="LRR_1"/>
    <property type="match status" value="4"/>
</dbReference>
<gene>
    <name evidence="9" type="ORF">SEMRO_41_G025320.1</name>
</gene>
<dbReference type="Proteomes" id="UP001153069">
    <property type="component" value="Unassembled WGS sequence"/>
</dbReference>
<dbReference type="InterPro" id="IPR051848">
    <property type="entry name" value="PGIP"/>
</dbReference>
<dbReference type="InterPro" id="IPR032675">
    <property type="entry name" value="LRR_dom_sf"/>
</dbReference>
<dbReference type="SMART" id="SM00369">
    <property type="entry name" value="LRR_TYP"/>
    <property type="match status" value="4"/>
</dbReference>
<feature type="compositionally biased region" description="Polar residues" evidence="7">
    <location>
        <begin position="587"/>
        <end position="599"/>
    </location>
</feature>
<feature type="region of interest" description="Disordered" evidence="7">
    <location>
        <begin position="676"/>
        <end position="708"/>
    </location>
</feature>
<feature type="compositionally biased region" description="Basic residues" evidence="7">
    <location>
        <begin position="683"/>
        <end position="699"/>
    </location>
</feature>
<feature type="compositionally biased region" description="Polar residues" evidence="7">
    <location>
        <begin position="526"/>
        <end position="536"/>
    </location>
</feature>
<keyword evidence="8" id="KW-0812">Transmembrane</keyword>
<evidence type="ECO:0000256" key="5">
    <source>
        <dbReference type="ARBA" id="ARBA00022737"/>
    </source>
</evidence>
<feature type="region of interest" description="Disordered" evidence="7">
    <location>
        <begin position="584"/>
        <end position="604"/>
    </location>
</feature>
<feature type="region of interest" description="Disordered" evidence="7">
    <location>
        <begin position="353"/>
        <end position="372"/>
    </location>
</feature>
<feature type="transmembrane region" description="Helical" evidence="8">
    <location>
        <begin position="428"/>
        <end position="457"/>
    </location>
</feature>
<comment type="caution">
    <text evidence="9">The sequence shown here is derived from an EMBL/GenBank/DDBJ whole genome shotgun (WGS) entry which is preliminary data.</text>
</comment>
<dbReference type="InterPro" id="IPR003591">
    <property type="entry name" value="Leu-rich_rpt_typical-subtyp"/>
</dbReference>
<feature type="compositionally biased region" description="Low complexity" evidence="7">
    <location>
        <begin position="507"/>
        <end position="525"/>
    </location>
</feature>
<feature type="region of interest" description="Disordered" evidence="7">
    <location>
        <begin position="475"/>
        <end position="536"/>
    </location>
</feature>
<protein>
    <submittedName>
        <fullName evidence="9">STYKc</fullName>
    </submittedName>
</protein>
<dbReference type="SUPFAM" id="SSF52058">
    <property type="entry name" value="L domain-like"/>
    <property type="match status" value="1"/>
</dbReference>
<keyword evidence="3" id="KW-0433">Leucine-rich repeat</keyword>
<feature type="compositionally biased region" description="Polar residues" evidence="7">
    <location>
        <begin position="71"/>
        <end position="85"/>
    </location>
</feature>
<feature type="region of interest" description="Disordered" evidence="7">
    <location>
        <begin position="1"/>
        <end position="266"/>
    </location>
</feature>
<organism evidence="9 10">
    <name type="scientific">Seminavis robusta</name>
    <dbReference type="NCBI Taxonomy" id="568900"/>
    <lineage>
        <taxon>Eukaryota</taxon>
        <taxon>Sar</taxon>
        <taxon>Stramenopiles</taxon>
        <taxon>Ochrophyta</taxon>
        <taxon>Bacillariophyta</taxon>
        <taxon>Bacillariophyceae</taxon>
        <taxon>Bacillariophycidae</taxon>
        <taxon>Naviculales</taxon>
        <taxon>Naviculaceae</taxon>
        <taxon>Seminavis</taxon>
    </lineage>
</organism>
<dbReference type="PANTHER" id="PTHR48059">
    <property type="entry name" value="POLYGALACTURONASE INHIBITOR 1"/>
    <property type="match status" value="1"/>
</dbReference>
<feature type="compositionally biased region" description="Basic and acidic residues" evidence="7">
    <location>
        <begin position="1"/>
        <end position="18"/>
    </location>
</feature>
<evidence type="ECO:0000256" key="1">
    <source>
        <dbReference type="ARBA" id="ARBA00004196"/>
    </source>
</evidence>
<feature type="compositionally biased region" description="Basic and acidic residues" evidence="7">
    <location>
        <begin position="110"/>
        <end position="120"/>
    </location>
</feature>
<evidence type="ECO:0000256" key="4">
    <source>
        <dbReference type="ARBA" id="ARBA00022729"/>
    </source>
</evidence>
<evidence type="ECO:0000256" key="2">
    <source>
        <dbReference type="ARBA" id="ARBA00004370"/>
    </source>
</evidence>
<reference evidence="9" key="1">
    <citation type="submission" date="2020-06" db="EMBL/GenBank/DDBJ databases">
        <authorList>
            <consortium name="Plant Systems Biology data submission"/>
        </authorList>
    </citation>
    <scope>NUCLEOTIDE SEQUENCE</scope>
    <source>
        <strain evidence="9">D6</strain>
    </source>
</reference>
<keyword evidence="4" id="KW-0732">Signal</keyword>
<evidence type="ECO:0000256" key="7">
    <source>
        <dbReference type="SAM" id="MobiDB-lite"/>
    </source>
</evidence>
<dbReference type="FunFam" id="3.80.10.10:FF:000041">
    <property type="entry name" value="LRR receptor-like serine/threonine-protein kinase ERECTA"/>
    <property type="match status" value="1"/>
</dbReference>
<evidence type="ECO:0000313" key="9">
    <source>
        <dbReference type="EMBL" id="CAB9498603.1"/>
    </source>
</evidence>
<keyword evidence="5" id="KW-0677">Repeat</keyword>
<feature type="region of interest" description="Disordered" evidence="7">
    <location>
        <begin position="303"/>
        <end position="325"/>
    </location>
</feature>
<comment type="subcellular location">
    <subcellularLocation>
        <location evidence="1">Cell envelope</location>
    </subcellularLocation>
    <subcellularLocation>
        <location evidence="2">Membrane</location>
    </subcellularLocation>
</comment>
<feature type="compositionally biased region" description="Low complexity" evidence="7">
    <location>
        <begin position="166"/>
        <end position="220"/>
    </location>
</feature>
<feature type="compositionally biased region" description="Basic residues" evidence="7">
    <location>
        <begin position="141"/>
        <end position="152"/>
    </location>
</feature>
<feature type="compositionally biased region" description="Low complexity" evidence="7">
    <location>
        <begin position="57"/>
        <end position="70"/>
    </location>
</feature>
<dbReference type="InterPro" id="IPR001611">
    <property type="entry name" value="Leu-rich_rpt"/>
</dbReference>
<sequence length="1091" mass="116886">MAEKGDNDGPSERKEKVDVSTMKKKFARTISQEDATQSQASPGASRATRGRQGEPMSVSSHSSSGSLRRSATTNITTARKSSHSPQAAMRRTATTNPRDRMGVNATALKMQERAAKDAKIRQAATAKRSKAIGGSSDHSSSARHRSRSKSPLRSHTSPDTIGGMVGSAAGATAASSGTAEATTSSHRGASAGTATSSTTASSHRGASAASTTSSTSTTSGPRLSTIGREFDNDVLSDLPEGPMTTTHSNERESMTLPGGTGTNRPFFSYIRRQTSEDASRSSAGSGSLQNVANFNFLSLGSRGSGTRLSDASSQGDGTTPNLGSTLLADRNEKFKHQQYVDQSVNLMDPDFATLGSDDQSNTNRSRRARFANDKKSQTSVMDLVFGGGHNARVRKKSMVEVILGPDPRTFKQRQSSFRDDEDSTCDRILSFLVSNASCIIILLLLITATLITALILIDRVPAMSSPTAPNVVLAIPSTPEPTLGSSPNPTQATEPTHAPVITPQPSPATSTVTATSGAAATRSSTNVEETSQQTQHTANVNVKSAIKFVHKKGVPHDASKSAATAHTAAKKHNDGLRPKVFSLPIKQKSTPAPTATQLPSDPKSHLESIIVQKYGLTDPTDLVDPHSSAARALEWVLQTWQGEPIEVDADEGDGMDEQKNVERYIAAVFYYATQHEENSNHSSSRRHLNHGNSHGKTHGTKGAEEGTNWIESSSDESICQWKGIRCNKRGIVTHLKLPRAGLRGTLPSELQGLKNLYELDVGHNELHGTIPDEIGNLSTLTYFAAPDNTLTGTLPPLDNLVHLHEINLANNNLEGPIPSSFNGFQDLLYVVLSGNRFEKTIPTFTNCGKLKKLELQGNKMTGMIPLEALSKLEKLEELRLGHNLLTGTLSSTGIKKFASLAVLSLPSNHLGGTFPDVFDSHWLGFHELDITGNAFRGPLPATLGVHTEIKHLNLGENLWTGSIPALWFGLTNLQSLVVNNSTLSGSIPAILAELKHLRNLFLNHNTLTGPIPSELGTLKKLKHLHLEDNRLTGEIPPSFASLVGSLESLLLFRNNLEGNTSSLCSEDVSNLQEFATDCLTEVVCDCCLTCY</sequence>
<dbReference type="PANTHER" id="PTHR48059:SF30">
    <property type="entry name" value="OS06G0587000 PROTEIN"/>
    <property type="match status" value="1"/>
</dbReference>
<evidence type="ECO:0000313" key="10">
    <source>
        <dbReference type="Proteomes" id="UP001153069"/>
    </source>
</evidence>
<keyword evidence="8" id="KW-1133">Transmembrane helix</keyword>
<dbReference type="GO" id="GO:0016020">
    <property type="term" value="C:membrane"/>
    <property type="evidence" value="ECO:0007669"/>
    <property type="project" value="UniProtKB-SubCell"/>
</dbReference>
<name>A0A9N8D8Y2_9STRA</name>
<feature type="compositionally biased region" description="Polar residues" evidence="7">
    <location>
        <begin position="483"/>
        <end position="494"/>
    </location>
</feature>
<dbReference type="Gene3D" id="3.80.10.10">
    <property type="entry name" value="Ribonuclease Inhibitor"/>
    <property type="match status" value="2"/>
</dbReference>
<keyword evidence="10" id="KW-1185">Reference proteome</keyword>
<dbReference type="AlphaFoldDB" id="A0A9N8D8Y2"/>
<feature type="compositionally biased region" description="Polar residues" evidence="7">
    <location>
        <begin position="29"/>
        <end position="42"/>
    </location>
</feature>
<dbReference type="OrthoDB" id="676979at2759"/>
<dbReference type="FunFam" id="3.80.10.10:FF:000400">
    <property type="entry name" value="Nuclear pore complex protein NUP107"/>
    <property type="match status" value="1"/>
</dbReference>